<sequence>MPIDDVYMKSFQNQVQVLENMKTGIEAAIGRAQKRLAEVEQQVNEGKSTKEAIEDVFKKK</sequence>
<organism evidence="2 3">
    <name type="scientific">Mesorhizobium temperatum</name>
    <dbReference type="NCBI Taxonomy" id="241416"/>
    <lineage>
        <taxon>Bacteria</taxon>
        <taxon>Pseudomonadati</taxon>
        <taxon>Pseudomonadota</taxon>
        <taxon>Alphaproteobacteria</taxon>
        <taxon>Hyphomicrobiales</taxon>
        <taxon>Phyllobacteriaceae</taxon>
        <taxon>Mesorhizobium</taxon>
    </lineage>
</organism>
<accession>A0A271LT98</accession>
<keyword evidence="3" id="KW-1185">Reference proteome</keyword>
<protein>
    <submittedName>
        <fullName evidence="2">Uncharacterized protein</fullName>
    </submittedName>
</protein>
<proteinExistence type="predicted"/>
<evidence type="ECO:0000313" key="2">
    <source>
        <dbReference type="EMBL" id="PAQ11402.1"/>
    </source>
</evidence>
<name>A0A271LT98_9HYPH</name>
<dbReference type="AlphaFoldDB" id="A0A271LT98"/>
<dbReference type="RefSeq" id="WP_027151090.1">
    <property type="nucleotide sequence ID" value="NZ_NPKJ01000019.1"/>
</dbReference>
<comment type="caution">
    <text evidence="2">The sequence shown here is derived from an EMBL/GenBank/DDBJ whole genome shotgun (WGS) entry which is preliminary data.</text>
</comment>
<keyword evidence="1" id="KW-0175">Coiled coil</keyword>
<dbReference type="EMBL" id="NPKJ01000019">
    <property type="protein sequence ID" value="PAQ11402.1"/>
    <property type="molecule type" value="Genomic_DNA"/>
</dbReference>
<reference evidence="2 3" key="1">
    <citation type="submission" date="2017-08" db="EMBL/GenBank/DDBJ databases">
        <title>Mesorhizobium wenxinae sp. nov., a novel rhizobial species isolated from root nodules of chickpea (Cicer arietinum L.).</title>
        <authorList>
            <person name="Zhang J."/>
        </authorList>
    </citation>
    <scope>NUCLEOTIDE SEQUENCE [LARGE SCALE GENOMIC DNA]</scope>
    <source>
        <strain evidence="2 3">SDW018</strain>
    </source>
</reference>
<feature type="coiled-coil region" evidence="1">
    <location>
        <begin position="22"/>
        <end position="56"/>
    </location>
</feature>
<gene>
    <name evidence="2" type="ORF">CIT26_05260</name>
</gene>
<evidence type="ECO:0000256" key="1">
    <source>
        <dbReference type="SAM" id="Coils"/>
    </source>
</evidence>
<evidence type="ECO:0000313" key="3">
    <source>
        <dbReference type="Proteomes" id="UP000216442"/>
    </source>
</evidence>
<dbReference type="Proteomes" id="UP000216442">
    <property type="component" value="Unassembled WGS sequence"/>
</dbReference>